<evidence type="ECO:0000313" key="2">
    <source>
        <dbReference type="Proteomes" id="UP000024547"/>
    </source>
</evidence>
<dbReference type="RefSeq" id="WP_035550088.1">
    <property type="nucleotide sequence ID" value="NZ_AWFH01000008.1"/>
</dbReference>
<dbReference type="PATRIC" id="fig|1280948.3.peg.1299"/>
<keyword evidence="2" id="KW-1185">Reference proteome</keyword>
<sequence length="178" mass="19168">MIRSFLNAQIRKFGRRFNYDTSYMHEICAVSPGAVYGLLKLPEFYRYRGPALGQPVWTGALLASTLDGDCGPCAQLVIDMALAAGADRETLRLCAEGQADKAGAMGLGFRFAEAAIKADPMADKFRSEIAREFGEKCALSCAFAAASGRIYPVLKRGMGHGQACQRLDFGDTIVTLAA</sequence>
<dbReference type="Proteomes" id="UP000024547">
    <property type="component" value="Unassembled WGS sequence"/>
</dbReference>
<dbReference type="AlphaFoldDB" id="A0A059E459"/>
<comment type="caution">
    <text evidence="1">The sequence shown here is derived from an EMBL/GenBank/DDBJ whole genome shotgun (WGS) entry which is preliminary data.</text>
</comment>
<reference evidence="1 2" key="1">
    <citation type="journal article" date="2014" name="Antonie Van Leeuwenhoek">
        <title>Hyphomonas beringensis sp. nov. and Hyphomonas chukchiensis sp. nov., isolated from surface seawater of the Bering Sea and Chukchi Sea.</title>
        <authorList>
            <person name="Li C."/>
            <person name="Lai Q."/>
            <person name="Li G."/>
            <person name="Dong C."/>
            <person name="Wang J."/>
            <person name="Liao Y."/>
            <person name="Shao Z."/>
        </authorList>
    </citation>
    <scope>NUCLEOTIDE SEQUENCE [LARGE SCALE GENOMIC DNA]</scope>
    <source>
        <strain evidence="1 2">22II1-22F38</strain>
    </source>
</reference>
<dbReference type="eggNOG" id="COG2128">
    <property type="taxonomic scope" value="Bacteria"/>
</dbReference>
<accession>A0A059E459</accession>
<name>A0A059E459_9PROT</name>
<organism evidence="1 2">
    <name type="scientific">Hyphomonas atlantica</name>
    <dbReference type="NCBI Taxonomy" id="1280948"/>
    <lineage>
        <taxon>Bacteria</taxon>
        <taxon>Pseudomonadati</taxon>
        <taxon>Pseudomonadota</taxon>
        <taxon>Alphaproteobacteria</taxon>
        <taxon>Hyphomonadales</taxon>
        <taxon>Hyphomonadaceae</taxon>
        <taxon>Hyphomonas</taxon>
    </lineage>
</organism>
<dbReference type="STRING" id="1280948.HY36_15330"/>
<protein>
    <submittedName>
        <fullName evidence="1">Uncharacterized protein</fullName>
    </submittedName>
</protein>
<proteinExistence type="predicted"/>
<dbReference type="EMBL" id="AWFH01000008">
    <property type="protein sequence ID" value="KCZ62739.1"/>
    <property type="molecule type" value="Genomic_DNA"/>
</dbReference>
<evidence type="ECO:0000313" key="1">
    <source>
        <dbReference type="EMBL" id="KCZ62739.1"/>
    </source>
</evidence>
<gene>
    <name evidence="1" type="ORF">HY36_15330</name>
</gene>